<dbReference type="InterPro" id="IPR017946">
    <property type="entry name" value="PLC-like_Pdiesterase_TIM-brl"/>
</dbReference>
<dbReference type="Proteomes" id="UP000264800">
    <property type="component" value="Unplaced"/>
</dbReference>
<dbReference type="PANTHER" id="PTHR13593:SF24">
    <property type="entry name" value="PI-PLC X DOMAIN-CONTAINING PROTEIN 1"/>
    <property type="match status" value="1"/>
</dbReference>
<dbReference type="PANTHER" id="PTHR13593">
    <property type="match status" value="1"/>
</dbReference>
<dbReference type="OMA" id="FYCFTRP"/>
<accession>A0A3Q3GEN1</accession>
<reference evidence="2" key="1">
    <citation type="submission" date="2025-08" db="UniProtKB">
        <authorList>
            <consortium name="Ensembl"/>
        </authorList>
    </citation>
    <scope>IDENTIFICATION</scope>
</reference>
<keyword evidence="3" id="KW-1185">Reference proteome</keyword>
<reference evidence="2" key="2">
    <citation type="submission" date="2025-09" db="UniProtKB">
        <authorList>
            <consortium name="Ensembl"/>
        </authorList>
    </citation>
    <scope>IDENTIFICATION</scope>
</reference>
<evidence type="ECO:0000259" key="1">
    <source>
        <dbReference type="SMART" id="SM00148"/>
    </source>
</evidence>
<dbReference type="InterPro" id="IPR042158">
    <property type="entry name" value="PLCXD1/2/3"/>
</dbReference>
<dbReference type="RefSeq" id="XP_017279040.1">
    <property type="nucleotide sequence ID" value="XM_017423551.3"/>
</dbReference>
<organism evidence="2 3">
    <name type="scientific">Kryptolebias marmoratus</name>
    <name type="common">Mangrove killifish</name>
    <name type="synonym">Rivulus marmoratus</name>
    <dbReference type="NCBI Taxonomy" id="37003"/>
    <lineage>
        <taxon>Eukaryota</taxon>
        <taxon>Metazoa</taxon>
        <taxon>Chordata</taxon>
        <taxon>Craniata</taxon>
        <taxon>Vertebrata</taxon>
        <taxon>Euteleostomi</taxon>
        <taxon>Actinopterygii</taxon>
        <taxon>Neopterygii</taxon>
        <taxon>Teleostei</taxon>
        <taxon>Neoteleostei</taxon>
        <taxon>Acanthomorphata</taxon>
        <taxon>Ovalentaria</taxon>
        <taxon>Atherinomorphae</taxon>
        <taxon>Cyprinodontiformes</taxon>
        <taxon>Rivulidae</taxon>
        <taxon>Kryptolebias</taxon>
    </lineage>
</organism>
<dbReference type="InterPro" id="IPR000909">
    <property type="entry name" value="PLipase_C_PInositol-sp_X_dom"/>
</dbReference>
<evidence type="ECO:0000313" key="2">
    <source>
        <dbReference type="Ensembl" id="ENSKMAP00000022142.1"/>
    </source>
</evidence>
<proteinExistence type="predicted"/>
<dbReference type="GO" id="GO:0008081">
    <property type="term" value="F:phosphoric diester hydrolase activity"/>
    <property type="evidence" value="ECO:0007669"/>
    <property type="project" value="InterPro"/>
</dbReference>
<protein>
    <submittedName>
        <fullName evidence="2">Si:dkey-66a8.7</fullName>
    </submittedName>
</protein>
<dbReference type="CDD" id="cd08616">
    <property type="entry name" value="PI-PLCXD1c"/>
    <property type="match status" value="1"/>
</dbReference>
<name>A0A3Q3GEN1_KRYMA</name>
<dbReference type="CTD" id="101885746"/>
<dbReference type="SUPFAM" id="SSF51695">
    <property type="entry name" value="PLC-like phosphodiesterases"/>
    <property type="match status" value="1"/>
</dbReference>
<dbReference type="GeneTree" id="ENSGT00940000166880"/>
<dbReference type="Ensembl" id="ENSKMAT00000022427.1">
    <property type="protein sequence ID" value="ENSKMAP00000022142.1"/>
    <property type="gene ID" value="ENSKMAG00000016444.1"/>
</dbReference>
<dbReference type="KEGG" id="kmr:108240224"/>
<dbReference type="Gene3D" id="3.20.20.190">
    <property type="entry name" value="Phosphatidylinositol (PI) phosphodiesterase"/>
    <property type="match status" value="1"/>
</dbReference>
<dbReference type="GO" id="GO:0006629">
    <property type="term" value="P:lipid metabolic process"/>
    <property type="evidence" value="ECO:0007669"/>
    <property type="project" value="InterPro"/>
</dbReference>
<dbReference type="GeneID" id="108240224"/>
<dbReference type="InterPro" id="IPR051057">
    <property type="entry name" value="PI-PLC_domain"/>
</dbReference>
<dbReference type="AlphaFoldDB" id="A0A3Q3GEN1"/>
<sequence length="320" mass="36872">MEPEPSCQDWMSALPEQLWDLPLTELAIPGSHDTMSYCLDISSPLVRSESDLLRLLDVVFYCFTRPLIFKWATTQDKTIEEQLSMGIRYFDLRVAHKPNDLSSDLYFTHVIYTHLTVLETLVSVVSWLNSHPKEIVILACSHFEGIDDRCHEAFICCLKKLFGSKLCPHKEPNLSLRSLWASGYQVILSYESQLTARHPELWPAITYWWANKSTAQDVISFLDWQRDLGRPDGFFVAGLNLTAERNFITKNPKQSLRTLTYSNWECLRKWVEQQTPGSDPKSLNIIAGDFVGPLPLCSLVIELNHKLKPRSSQMKKLYYL</sequence>
<dbReference type="SMART" id="SM00148">
    <property type="entry name" value="PLCXc"/>
    <property type="match status" value="1"/>
</dbReference>
<dbReference type="PROSITE" id="PS50007">
    <property type="entry name" value="PIPLC_X_DOMAIN"/>
    <property type="match status" value="1"/>
</dbReference>
<evidence type="ECO:0000313" key="3">
    <source>
        <dbReference type="Proteomes" id="UP000264800"/>
    </source>
</evidence>
<dbReference type="OrthoDB" id="1046782at2759"/>
<feature type="domain" description="Phosphatidylinositol-specific phospholipase C X" evidence="1">
    <location>
        <begin position="17"/>
        <end position="191"/>
    </location>
</feature>